<protein>
    <recommendedName>
        <fullName evidence="4">UDP-glucosyltransferase</fullName>
    </recommendedName>
</protein>
<organism evidence="2 3">
    <name type="scientific">Cryptomeria japonica</name>
    <name type="common">Japanese cedar</name>
    <name type="synonym">Cupressus japonica</name>
    <dbReference type="NCBI Taxonomy" id="3369"/>
    <lineage>
        <taxon>Eukaryota</taxon>
        <taxon>Viridiplantae</taxon>
        <taxon>Streptophyta</taxon>
        <taxon>Embryophyta</taxon>
        <taxon>Tracheophyta</taxon>
        <taxon>Spermatophyta</taxon>
        <taxon>Pinopsida</taxon>
        <taxon>Pinidae</taxon>
        <taxon>Conifers II</taxon>
        <taxon>Cupressales</taxon>
        <taxon>Cupressaceae</taxon>
        <taxon>Cryptomeria</taxon>
    </lineage>
</organism>
<name>A0AAD3NPA6_CRYJA</name>
<reference evidence="2" key="1">
    <citation type="submission" date="2022-12" db="EMBL/GenBank/DDBJ databases">
        <title>Chromosome-Level Genome Assembly of Japanese Cedar (Cryptomeriajaponica D. Don).</title>
        <authorList>
            <person name="Fujino T."/>
            <person name="Yamaguchi K."/>
            <person name="Yokoyama T."/>
            <person name="Hamanaka T."/>
            <person name="Harazono Y."/>
            <person name="Kamada H."/>
            <person name="Kobayashi W."/>
            <person name="Ujino-Ihara T."/>
            <person name="Uchiyama K."/>
            <person name="Matsumoto A."/>
            <person name="Izuno A."/>
            <person name="Tsumura Y."/>
            <person name="Toyoda A."/>
            <person name="Shigenobu S."/>
            <person name="Moriguchi Y."/>
            <person name="Ueno S."/>
            <person name="Kasahara M."/>
        </authorList>
    </citation>
    <scope>NUCLEOTIDE SEQUENCE</scope>
</reference>
<dbReference type="Pfam" id="PF00201">
    <property type="entry name" value="UDPGT"/>
    <property type="match status" value="1"/>
</dbReference>
<dbReference type="CDD" id="cd03784">
    <property type="entry name" value="GT1_Gtf-like"/>
    <property type="match status" value="1"/>
</dbReference>
<dbReference type="Gene3D" id="3.40.50.2000">
    <property type="entry name" value="Glycogen Phosphorylase B"/>
    <property type="match status" value="2"/>
</dbReference>
<dbReference type="PANTHER" id="PTHR48044">
    <property type="entry name" value="GLYCOSYLTRANSFERASE"/>
    <property type="match status" value="1"/>
</dbReference>
<gene>
    <name evidence="2" type="ORF">SUGI_1509210</name>
</gene>
<dbReference type="EMBL" id="BSEH01000943">
    <property type="protein sequence ID" value="GLJ59450.1"/>
    <property type="molecule type" value="Genomic_DNA"/>
</dbReference>
<accession>A0AAD3NPA6</accession>
<evidence type="ECO:0000256" key="1">
    <source>
        <dbReference type="ARBA" id="ARBA00022679"/>
    </source>
</evidence>
<evidence type="ECO:0000313" key="2">
    <source>
        <dbReference type="EMBL" id="GLJ59450.1"/>
    </source>
</evidence>
<dbReference type="GO" id="GO:0008194">
    <property type="term" value="F:UDP-glycosyltransferase activity"/>
    <property type="evidence" value="ECO:0007669"/>
    <property type="project" value="InterPro"/>
</dbReference>
<keyword evidence="3" id="KW-1185">Reference proteome</keyword>
<dbReference type="PANTHER" id="PTHR48044:SF3">
    <property type="entry name" value="UDP-GLYCOSYLTRANSFERASE 91C1-LIKE"/>
    <property type="match status" value="1"/>
</dbReference>
<keyword evidence="1" id="KW-0808">Transferase</keyword>
<sequence>MADHRQLHVVMLPWLAHGHITPYLDLAKGLLSHGLRISFLSTPLNIARIKKQIVPGIELVELPLPSVDGLPSGVESTAAELHQGFEDHTHGRGLVITEWAPQLHILNHPSTGAFLSHCGWNSVTEGLRFGQPFVALPIQYEQGITARLIAEDLKLGVEVRRNEEDGSFTKEDVAKAVRAVMVEEEGKRIKSNVEEISRVLTSNDCQVRRTNIRNFVSALKDKASSKQTV</sequence>
<dbReference type="AlphaFoldDB" id="A0AAD3NPA6"/>
<dbReference type="Proteomes" id="UP001234787">
    <property type="component" value="Unassembled WGS sequence"/>
</dbReference>
<evidence type="ECO:0000313" key="3">
    <source>
        <dbReference type="Proteomes" id="UP001234787"/>
    </source>
</evidence>
<dbReference type="GO" id="GO:1901135">
    <property type="term" value="P:carbohydrate derivative metabolic process"/>
    <property type="evidence" value="ECO:0007669"/>
    <property type="project" value="UniProtKB-ARBA"/>
</dbReference>
<evidence type="ECO:0008006" key="4">
    <source>
        <dbReference type="Google" id="ProtNLM"/>
    </source>
</evidence>
<dbReference type="FunFam" id="3.40.50.2000:FF:000037">
    <property type="entry name" value="Glycosyltransferase"/>
    <property type="match status" value="1"/>
</dbReference>
<dbReference type="InterPro" id="IPR002213">
    <property type="entry name" value="UDP_glucos_trans"/>
</dbReference>
<dbReference type="SUPFAM" id="SSF53756">
    <property type="entry name" value="UDP-Glycosyltransferase/glycogen phosphorylase"/>
    <property type="match status" value="2"/>
</dbReference>
<proteinExistence type="predicted"/>
<comment type="caution">
    <text evidence="2">The sequence shown here is derived from an EMBL/GenBank/DDBJ whole genome shotgun (WGS) entry which is preliminary data.</text>
</comment>